<dbReference type="InterPro" id="IPR026000">
    <property type="entry name" value="Apc5_dom"/>
</dbReference>
<comment type="similarity">
    <text evidence="1">Belongs to the APC5 family.</text>
</comment>
<comment type="caution">
    <text evidence="9">The sequence shown here is derived from an EMBL/GenBank/DDBJ whole genome shotgun (WGS) entry which is preliminary data.</text>
</comment>
<feature type="domain" description="Anaphase-promoting complex subunit 5" evidence="8">
    <location>
        <begin position="262"/>
        <end position="351"/>
    </location>
</feature>
<dbReference type="PANTHER" id="PTHR12830:SF9">
    <property type="entry name" value="ANAPHASE-PROMOTING COMPLEX SUBUNIT 5"/>
    <property type="match status" value="1"/>
</dbReference>
<sequence>MSRCLTPQKISLLLLTGLYCEAVLPRHATVPVLAFIAAEIVPLPPAATHDSPSDQSPHWSLSLHDFVRVAAPIASTIPATSLLDLFLKKLWAIDSLDALHAFFDTLPDLLAKPGRDVPAPSPQRQHQIRLSRTSPLGIFLRRANLEFVRLPFHETTKLWLAFLAFRKPSLDLWQQCNSGAPVTSLDANITELHLQPGDALARVTYGSLDLTGTEIVSTEDLERILSFQIDRLQRLGNRVPEDVKTQLRRMLEAMSALPSLAHFVSFFDAWRAGNYTSAFDSLHRYFDYTMQSRDKAYYHYALLHMAILQADFGCFSEAVAALNETIATARENHDMSCLNFSLSWLNHLAKTYPQQIKACGYGAVLGSGSERDGLMFLKSRAKEAKMWSLLSSTLLSEAKMHMSHGTNISRALENILQSAHLNIAHHIDSNISAQMLLQASIYARLGTSHLSNIECETLRECYGSIIPVEDRLRAACHTAHMSCQAGHFSEAIKLLDSIETGDHRTLKLHQQVTSFRAILKIKNYLRRSDTTAAAYLLRESCSFAQADPEITFQLILLEIELLISLGSLSTALQKVEDAALALREGDGDLYQTLRLQNIKALLYSKAGVPEKGFSVAVRAANSAHRAKLWPVLWEAVSVIAGVLVAVGEYESAKKLGDALIPQALECGDEALCARLLSTQADACMGAAGHEAEFSNERREKVKQAEIFITQAKDFDVNCFCPNAQPRPHLSCLESATANANQSAGYEKLGDVQGGRDMLAKKCIIAKLHGEAALSNELAQNYCTILHQSLENA</sequence>
<evidence type="ECO:0000313" key="9">
    <source>
        <dbReference type="EMBL" id="KAF2089975.1"/>
    </source>
</evidence>
<evidence type="ECO:0000256" key="2">
    <source>
        <dbReference type="ARBA" id="ARBA00016066"/>
    </source>
</evidence>
<evidence type="ECO:0000256" key="6">
    <source>
        <dbReference type="ARBA" id="ARBA00023306"/>
    </source>
</evidence>
<evidence type="ECO:0000259" key="8">
    <source>
        <dbReference type="Pfam" id="PF12862"/>
    </source>
</evidence>
<keyword evidence="6" id="KW-0131">Cell cycle</keyword>
<evidence type="ECO:0000256" key="4">
    <source>
        <dbReference type="ARBA" id="ARBA00022776"/>
    </source>
</evidence>
<evidence type="ECO:0000256" key="5">
    <source>
        <dbReference type="ARBA" id="ARBA00022786"/>
    </source>
</evidence>
<dbReference type="InterPro" id="IPR037679">
    <property type="entry name" value="Apc5"/>
</dbReference>
<dbReference type="GO" id="GO:0031145">
    <property type="term" value="P:anaphase-promoting complex-dependent catabolic process"/>
    <property type="evidence" value="ECO:0007669"/>
    <property type="project" value="TreeGrafter"/>
</dbReference>
<keyword evidence="7" id="KW-0732">Signal</keyword>
<dbReference type="Proteomes" id="UP000799776">
    <property type="component" value="Unassembled WGS sequence"/>
</dbReference>
<dbReference type="GO" id="GO:0045842">
    <property type="term" value="P:positive regulation of mitotic metaphase/anaphase transition"/>
    <property type="evidence" value="ECO:0007669"/>
    <property type="project" value="TreeGrafter"/>
</dbReference>
<gene>
    <name evidence="9" type="ORF">K490DRAFT_71694</name>
</gene>
<accession>A0A9P4HVL9</accession>
<keyword evidence="4" id="KW-0498">Mitosis</keyword>
<keyword evidence="10" id="KW-1185">Reference proteome</keyword>
<protein>
    <recommendedName>
        <fullName evidence="2">Anaphase-promoting complex subunit 5</fullName>
    </recommendedName>
</protein>
<reference evidence="9" key="1">
    <citation type="journal article" date="2020" name="Stud. Mycol.">
        <title>101 Dothideomycetes genomes: a test case for predicting lifestyles and emergence of pathogens.</title>
        <authorList>
            <person name="Haridas S."/>
            <person name="Albert R."/>
            <person name="Binder M."/>
            <person name="Bloem J."/>
            <person name="Labutti K."/>
            <person name="Salamov A."/>
            <person name="Andreopoulos B."/>
            <person name="Baker S."/>
            <person name="Barry K."/>
            <person name="Bills G."/>
            <person name="Bluhm B."/>
            <person name="Cannon C."/>
            <person name="Castanera R."/>
            <person name="Culley D."/>
            <person name="Daum C."/>
            <person name="Ezra D."/>
            <person name="Gonzalez J."/>
            <person name="Henrissat B."/>
            <person name="Kuo A."/>
            <person name="Liang C."/>
            <person name="Lipzen A."/>
            <person name="Lutzoni F."/>
            <person name="Magnuson J."/>
            <person name="Mondo S."/>
            <person name="Nolan M."/>
            <person name="Ohm R."/>
            <person name="Pangilinan J."/>
            <person name="Park H.-J."/>
            <person name="Ramirez L."/>
            <person name="Alfaro M."/>
            <person name="Sun H."/>
            <person name="Tritt A."/>
            <person name="Yoshinaga Y."/>
            <person name="Zwiers L.-H."/>
            <person name="Turgeon B."/>
            <person name="Goodwin S."/>
            <person name="Spatafora J."/>
            <person name="Crous P."/>
            <person name="Grigoriev I."/>
        </authorList>
    </citation>
    <scope>NUCLEOTIDE SEQUENCE</scope>
    <source>
        <strain evidence="9">CBS 121410</strain>
    </source>
</reference>
<dbReference type="GO" id="GO:0051301">
    <property type="term" value="P:cell division"/>
    <property type="evidence" value="ECO:0007669"/>
    <property type="project" value="UniProtKB-KW"/>
</dbReference>
<feature type="chain" id="PRO_5040155424" description="Anaphase-promoting complex subunit 5" evidence="7">
    <location>
        <begin position="23"/>
        <end position="792"/>
    </location>
</feature>
<dbReference type="Pfam" id="PF12862">
    <property type="entry name" value="ANAPC5"/>
    <property type="match status" value="1"/>
</dbReference>
<organism evidence="9 10">
    <name type="scientific">Saccharata proteae CBS 121410</name>
    <dbReference type="NCBI Taxonomy" id="1314787"/>
    <lineage>
        <taxon>Eukaryota</taxon>
        <taxon>Fungi</taxon>
        <taxon>Dikarya</taxon>
        <taxon>Ascomycota</taxon>
        <taxon>Pezizomycotina</taxon>
        <taxon>Dothideomycetes</taxon>
        <taxon>Dothideomycetes incertae sedis</taxon>
        <taxon>Botryosphaeriales</taxon>
        <taxon>Saccharataceae</taxon>
        <taxon>Saccharata</taxon>
    </lineage>
</organism>
<evidence type="ECO:0000256" key="1">
    <source>
        <dbReference type="ARBA" id="ARBA00007450"/>
    </source>
</evidence>
<dbReference type="PANTHER" id="PTHR12830">
    <property type="entry name" value="ANAPHASE-PROMOTING COMPLEX SUBUNIT 5"/>
    <property type="match status" value="1"/>
</dbReference>
<evidence type="ECO:0000256" key="3">
    <source>
        <dbReference type="ARBA" id="ARBA00022618"/>
    </source>
</evidence>
<proteinExistence type="inferred from homology"/>
<keyword evidence="5" id="KW-0833">Ubl conjugation pathway</keyword>
<dbReference type="GO" id="GO:0070979">
    <property type="term" value="P:protein K11-linked ubiquitination"/>
    <property type="evidence" value="ECO:0007669"/>
    <property type="project" value="TreeGrafter"/>
</dbReference>
<evidence type="ECO:0000313" key="10">
    <source>
        <dbReference type="Proteomes" id="UP000799776"/>
    </source>
</evidence>
<dbReference type="OrthoDB" id="2504561at2759"/>
<feature type="signal peptide" evidence="7">
    <location>
        <begin position="1"/>
        <end position="22"/>
    </location>
</feature>
<name>A0A9P4HVL9_9PEZI</name>
<dbReference type="AlphaFoldDB" id="A0A9P4HVL9"/>
<dbReference type="EMBL" id="ML978713">
    <property type="protein sequence ID" value="KAF2089975.1"/>
    <property type="molecule type" value="Genomic_DNA"/>
</dbReference>
<evidence type="ECO:0000256" key="7">
    <source>
        <dbReference type="SAM" id="SignalP"/>
    </source>
</evidence>
<dbReference type="GO" id="GO:0005680">
    <property type="term" value="C:anaphase-promoting complex"/>
    <property type="evidence" value="ECO:0007669"/>
    <property type="project" value="InterPro"/>
</dbReference>
<keyword evidence="3" id="KW-0132">Cell division</keyword>